<dbReference type="PANTHER" id="PTHR10316:SF12">
    <property type="entry name" value="MEMBRANE-ASSOCIATED GUANYLATE KINASE, WW AND PDZ DOMAIN-CONTAINING PROTEIN 1"/>
    <property type="match status" value="1"/>
</dbReference>
<comment type="caution">
    <text evidence="2">The sequence shown here is derived from an EMBL/GenBank/DDBJ whole genome shotgun (WGS) entry which is preliminary data.</text>
</comment>
<dbReference type="Proteomes" id="UP000319801">
    <property type="component" value="Unassembled WGS sequence"/>
</dbReference>
<name>A0A556V9B4_BAGYA</name>
<evidence type="ECO:0000313" key="2">
    <source>
        <dbReference type="EMBL" id="TTB85595.1"/>
    </source>
</evidence>
<dbReference type="GO" id="GO:0005737">
    <property type="term" value="C:cytoplasm"/>
    <property type="evidence" value="ECO:0007669"/>
    <property type="project" value="TreeGrafter"/>
</dbReference>
<dbReference type="PROSITE" id="PS50106">
    <property type="entry name" value="PDZ"/>
    <property type="match status" value="1"/>
</dbReference>
<keyword evidence="3" id="KW-1185">Reference proteome</keyword>
<sequence>MSKPAQKKTHWSAKVSECAVRRHALGDVNVPLHGGAENGEFVYVGRVDSGTVSYDYGTLSEGELLLEVENLPVSGLPLYDVLNAVRSSRGAVRLKTVRQGKQRTRHSSVCSVVWCVFTPHVQ</sequence>
<dbReference type="OrthoDB" id="66881at2759"/>
<evidence type="ECO:0000259" key="1">
    <source>
        <dbReference type="PROSITE" id="PS50106"/>
    </source>
</evidence>
<dbReference type="GO" id="GO:0007165">
    <property type="term" value="P:signal transduction"/>
    <property type="evidence" value="ECO:0007669"/>
    <property type="project" value="TreeGrafter"/>
</dbReference>
<evidence type="ECO:0000313" key="3">
    <source>
        <dbReference type="Proteomes" id="UP000319801"/>
    </source>
</evidence>
<accession>A0A556V9B4</accession>
<keyword evidence="2" id="KW-0418">Kinase</keyword>
<protein>
    <submittedName>
        <fullName evidence="2">Membrane-associated guanylate kinase, WW and PDZ domain-containing protein 2</fullName>
    </submittedName>
</protein>
<dbReference type="GO" id="GO:0016301">
    <property type="term" value="F:kinase activity"/>
    <property type="evidence" value="ECO:0007669"/>
    <property type="project" value="UniProtKB-KW"/>
</dbReference>
<dbReference type="AlphaFoldDB" id="A0A556V9B4"/>
<dbReference type="InterPro" id="IPR036034">
    <property type="entry name" value="PDZ_sf"/>
</dbReference>
<gene>
    <name evidence="2" type="ORF">Baya_14543</name>
</gene>
<feature type="domain" description="PDZ" evidence="1">
    <location>
        <begin position="17"/>
        <end position="100"/>
    </location>
</feature>
<dbReference type="Gene3D" id="2.30.42.10">
    <property type="match status" value="1"/>
</dbReference>
<proteinExistence type="predicted"/>
<dbReference type="FunFam" id="2.30.42.10:FF:000155">
    <property type="entry name" value="membrane-associated guanylate kinase, WW and PDZ domain-containing protein 2 isoform X4"/>
    <property type="match status" value="1"/>
</dbReference>
<dbReference type="GO" id="GO:0005911">
    <property type="term" value="C:cell-cell junction"/>
    <property type="evidence" value="ECO:0007669"/>
    <property type="project" value="TreeGrafter"/>
</dbReference>
<dbReference type="EMBL" id="VCAZ01000171">
    <property type="protein sequence ID" value="TTB85595.1"/>
    <property type="molecule type" value="Genomic_DNA"/>
</dbReference>
<dbReference type="SMART" id="SM00228">
    <property type="entry name" value="PDZ"/>
    <property type="match status" value="1"/>
</dbReference>
<keyword evidence="2" id="KW-0808">Transferase</keyword>
<organism evidence="2 3">
    <name type="scientific">Bagarius yarrelli</name>
    <name type="common">Goonch</name>
    <name type="synonym">Bagrus yarrelli</name>
    <dbReference type="NCBI Taxonomy" id="175774"/>
    <lineage>
        <taxon>Eukaryota</taxon>
        <taxon>Metazoa</taxon>
        <taxon>Chordata</taxon>
        <taxon>Craniata</taxon>
        <taxon>Vertebrata</taxon>
        <taxon>Euteleostomi</taxon>
        <taxon>Actinopterygii</taxon>
        <taxon>Neopterygii</taxon>
        <taxon>Teleostei</taxon>
        <taxon>Ostariophysi</taxon>
        <taxon>Siluriformes</taxon>
        <taxon>Sisoridae</taxon>
        <taxon>Sisorinae</taxon>
        <taxon>Bagarius</taxon>
    </lineage>
</organism>
<dbReference type="InterPro" id="IPR001478">
    <property type="entry name" value="PDZ"/>
</dbReference>
<dbReference type="PANTHER" id="PTHR10316">
    <property type="entry name" value="MEMBRANE ASSOCIATED GUANYLATE KINASE-RELATED"/>
    <property type="match status" value="1"/>
</dbReference>
<reference evidence="2 3" key="1">
    <citation type="journal article" date="2019" name="Genome Biol. Evol.">
        <title>Whole-Genome Sequencing of the Giant Devil Catfish, Bagarius yarrelli.</title>
        <authorList>
            <person name="Jiang W."/>
            <person name="Lv Y."/>
            <person name="Cheng L."/>
            <person name="Yang K."/>
            <person name="Chao B."/>
            <person name="Wang X."/>
            <person name="Li Y."/>
            <person name="Pan X."/>
            <person name="You X."/>
            <person name="Zhang Y."/>
            <person name="Yang J."/>
            <person name="Li J."/>
            <person name="Zhang X."/>
            <person name="Liu S."/>
            <person name="Sun C."/>
            <person name="Yang J."/>
            <person name="Shi Q."/>
        </authorList>
    </citation>
    <scope>NUCLEOTIDE SEQUENCE [LARGE SCALE GENOMIC DNA]</scope>
    <source>
        <strain evidence="2">JWS20170419001</strain>
        <tissue evidence="2">Muscle</tissue>
    </source>
</reference>
<dbReference type="SUPFAM" id="SSF50156">
    <property type="entry name" value="PDZ domain-like"/>
    <property type="match status" value="1"/>
</dbReference>